<dbReference type="InterPro" id="IPR004360">
    <property type="entry name" value="Glyas_Fos-R_dOase_dom"/>
</dbReference>
<feature type="domain" description="VOC" evidence="1">
    <location>
        <begin position="139"/>
        <end position="254"/>
    </location>
</feature>
<accession>A0ABP7NWX9</accession>
<protein>
    <submittedName>
        <fullName evidence="2">VOC family protein</fullName>
    </submittedName>
</protein>
<dbReference type="InterPro" id="IPR029068">
    <property type="entry name" value="Glyas_Bleomycin-R_OHBP_Dase"/>
</dbReference>
<dbReference type="SUPFAM" id="SSF54593">
    <property type="entry name" value="Glyoxalase/Bleomycin resistance protein/Dihydroxybiphenyl dioxygenase"/>
    <property type="match status" value="2"/>
</dbReference>
<dbReference type="PANTHER" id="PTHR33993">
    <property type="entry name" value="GLYOXALASE-RELATED"/>
    <property type="match status" value="1"/>
</dbReference>
<evidence type="ECO:0000313" key="3">
    <source>
        <dbReference type="Proteomes" id="UP001418444"/>
    </source>
</evidence>
<dbReference type="InterPro" id="IPR037523">
    <property type="entry name" value="VOC_core"/>
</dbReference>
<name>A0ABP7NWX9_9ACTN</name>
<dbReference type="CDD" id="cd07247">
    <property type="entry name" value="SgaA_N_like"/>
    <property type="match status" value="2"/>
</dbReference>
<dbReference type="InterPro" id="IPR052164">
    <property type="entry name" value="Anthracycline_SecMetBiosynth"/>
</dbReference>
<reference evidence="3" key="1">
    <citation type="journal article" date="2019" name="Int. J. Syst. Evol. Microbiol.">
        <title>The Global Catalogue of Microorganisms (GCM) 10K type strain sequencing project: providing services to taxonomists for standard genome sequencing and annotation.</title>
        <authorList>
            <consortium name="The Broad Institute Genomics Platform"/>
            <consortium name="The Broad Institute Genome Sequencing Center for Infectious Disease"/>
            <person name="Wu L."/>
            <person name="Ma J."/>
        </authorList>
    </citation>
    <scope>NUCLEOTIDE SEQUENCE [LARGE SCALE GENOMIC DNA]</scope>
    <source>
        <strain evidence="3">JCM 16923</strain>
    </source>
</reference>
<gene>
    <name evidence="2" type="ORF">GCM10022231_13130</name>
</gene>
<sequence length="256" mass="27061">MASYSAPPGAPIWFDLMSSDPLTAASFYNEVFGWDAEIANDEFGGYQNFTLNGKRIAGLSPYMPEAGGPPNVWSVYLRTEDAAASADAVESAGGHVVVPPMAVGDEGTMSFYVDPSGAAIGSWQSDRHTGFAEWGVAGAPYWFECLSTDQAAAVPFYQSVFGARPEAVPGAPGNYTQLFYGDTAYAAVMDARGMLPEGVPSYWNVYLTVDDVEATLQEVVNRNGTVLRGPEVTPYGTLATIADPLGAAISLGRAPE</sequence>
<evidence type="ECO:0000313" key="2">
    <source>
        <dbReference type="EMBL" id="GAA3955814.1"/>
    </source>
</evidence>
<feature type="domain" description="VOC" evidence="1">
    <location>
        <begin position="10"/>
        <end position="125"/>
    </location>
</feature>
<organism evidence="2 3">
    <name type="scientific">Gordonia caeni</name>
    <dbReference type="NCBI Taxonomy" id="1007097"/>
    <lineage>
        <taxon>Bacteria</taxon>
        <taxon>Bacillati</taxon>
        <taxon>Actinomycetota</taxon>
        <taxon>Actinomycetes</taxon>
        <taxon>Mycobacteriales</taxon>
        <taxon>Gordoniaceae</taxon>
        <taxon>Gordonia</taxon>
    </lineage>
</organism>
<keyword evidence="3" id="KW-1185">Reference proteome</keyword>
<dbReference type="EMBL" id="BAAAZW010000003">
    <property type="protein sequence ID" value="GAA3955814.1"/>
    <property type="molecule type" value="Genomic_DNA"/>
</dbReference>
<proteinExistence type="predicted"/>
<dbReference type="Gene3D" id="3.10.180.10">
    <property type="entry name" value="2,3-Dihydroxybiphenyl 1,2-Dioxygenase, domain 1"/>
    <property type="match status" value="2"/>
</dbReference>
<dbReference type="PANTHER" id="PTHR33993:SF10">
    <property type="entry name" value="CONSERVED PROTEIN"/>
    <property type="match status" value="1"/>
</dbReference>
<evidence type="ECO:0000259" key="1">
    <source>
        <dbReference type="PROSITE" id="PS51819"/>
    </source>
</evidence>
<dbReference type="Proteomes" id="UP001418444">
    <property type="component" value="Unassembled WGS sequence"/>
</dbReference>
<dbReference type="Pfam" id="PF00903">
    <property type="entry name" value="Glyoxalase"/>
    <property type="match status" value="2"/>
</dbReference>
<dbReference type="RefSeq" id="WP_344781860.1">
    <property type="nucleotide sequence ID" value="NZ_BAAAZW010000003.1"/>
</dbReference>
<dbReference type="PROSITE" id="PS51819">
    <property type="entry name" value="VOC"/>
    <property type="match status" value="2"/>
</dbReference>
<comment type="caution">
    <text evidence="2">The sequence shown here is derived from an EMBL/GenBank/DDBJ whole genome shotgun (WGS) entry which is preliminary data.</text>
</comment>